<feature type="transmembrane region" description="Helical" evidence="3">
    <location>
        <begin position="142"/>
        <end position="165"/>
    </location>
</feature>
<dbReference type="EMBL" id="CAJEWD010000008">
    <property type="protein sequence ID" value="CAD2080051.1"/>
    <property type="molecule type" value="Genomic_DNA"/>
</dbReference>
<dbReference type="Gene3D" id="1.10.1760.20">
    <property type="match status" value="1"/>
</dbReference>
<sequence length="178" mass="19016">MKTKQLVLAALFVALIAIGALVKIPLGPVPFTLQLPMVILTGLLLGPKLAFISLITYTLLGLLGIPIFAGASGLGAFVSPTFGFIVGYIPAALIIGLGKNKSIAKMVMWTLFGMSVVFICGTIYFYFIMEIVVKSPMSINEVLMAAVIPFLLKDIILAVLTVLFVKTLNQRGLILVDS</sequence>
<reference evidence="4 5" key="1">
    <citation type="submission" date="2020-07" db="EMBL/GenBank/DDBJ databases">
        <authorList>
            <person name="Criscuolo A."/>
        </authorList>
    </citation>
    <scope>NUCLEOTIDE SEQUENCE [LARGE SCALE GENOMIC DNA]</scope>
    <source>
        <strain evidence="4">CIP111649</strain>
    </source>
</reference>
<dbReference type="GO" id="GO:0015225">
    <property type="term" value="F:biotin transmembrane transporter activity"/>
    <property type="evidence" value="ECO:0007669"/>
    <property type="project" value="UniProtKB-UniRule"/>
</dbReference>
<name>A0A6V7RQM8_9STAP</name>
<protein>
    <recommendedName>
        <fullName evidence="2">Biotin transporter</fullName>
    </recommendedName>
</protein>
<feature type="transmembrane region" description="Helical" evidence="3">
    <location>
        <begin position="109"/>
        <end position="127"/>
    </location>
</feature>
<dbReference type="AlphaFoldDB" id="A0A6V7RQM8"/>
<proteinExistence type="inferred from homology"/>
<dbReference type="InterPro" id="IPR003784">
    <property type="entry name" value="BioY"/>
</dbReference>
<dbReference type="RefSeq" id="WP_185126336.1">
    <property type="nucleotide sequence ID" value="NZ_CAJEWD010000008.1"/>
</dbReference>
<feature type="transmembrane region" description="Helical" evidence="3">
    <location>
        <begin position="51"/>
        <end position="71"/>
    </location>
</feature>
<accession>A0A6V7RQM8</accession>
<keyword evidence="5" id="KW-1185">Reference proteome</keyword>
<comment type="subcellular location">
    <subcellularLocation>
        <location evidence="2">Cell membrane</location>
        <topology evidence="2">Multi-pass membrane protein</topology>
    </subcellularLocation>
</comment>
<keyword evidence="3" id="KW-0812">Transmembrane</keyword>
<dbReference type="PANTHER" id="PTHR34295">
    <property type="entry name" value="BIOTIN TRANSPORTER BIOY"/>
    <property type="match status" value="1"/>
</dbReference>
<dbReference type="Proteomes" id="UP000589351">
    <property type="component" value="Unassembled WGS sequence"/>
</dbReference>
<feature type="transmembrane region" description="Helical" evidence="3">
    <location>
        <begin position="77"/>
        <end position="97"/>
    </location>
</feature>
<organism evidence="4 5">
    <name type="scientific">Jeotgalicoccus meleagridis</name>
    <dbReference type="NCBI Taxonomy" id="2759181"/>
    <lineage>
        <taxon>Bacteria</taxon>
        <taxon>Bacillati</taxon>
        <taxon>Bacillota</taxon>
        <taxon>Bacilli</taxon>
        <taxon>Bacillales</taxon>
        <taxon>Staphylococcaceae</taxon>
        <taxon>Jeotgalicoccus</taxon>
    </lineage>
</organism>
<comment type="similarity">
    <text evidence="1 2">Belongs to the BioY family.</text>
</comment>
<dbReference type="PANTHER" id="PTHR34295:SF1">
    <property type="entry name" value="BIOTIN TRANSPORTER BIOY"/>
    <property type="match status" value="1"/>
</dbReference>
<keyword evidence="2" id="KW-1003">Cell membrane</keyword>
<keyword evidence="2 3" id="KW-0472">Membrane</keyword>
<gene>
    <name evidence="4" type="primary">bioY</name>
    <name evidence="4" type="ORF">JEODO184_01832</name>
</gene>
<evidence type="ECO:0000313" key="4">
    <source>
        <dbReference type="EMBL" id="CAD2080051.1"/>
    </source>
</evidence>
<evidence type="ECO:0000313" key="5">
    <source>
        <dbReference type="Proteomes" id="UP000589351"/>
    </source>
</evidence>
<keyword evidence="2" id="KW-0813">Transport</keyword>
<evidence type="ECO:0000256" key="1">
    <source>
        <dbReference type="ARBA" id="ARBA00010692"/>
    </source>
</evidence>
<keyword evidence="3" id="KW-1133">Transmembrane helix</keyword>
<dbReference type="PIRSF" id="PIRSF016661">
    <property type="entry name" value="BioY"/>
    <property type="match status" value="1"/>
</dbReference>
<dbReference type="Pfam" id="PF02632">
    <property type="entry name" value="BioY"/>
    <property type="match status" value="1"/>
</dbReference>
<evidence type="ECO:0000256" key="2">
    <source>
        <dbReference type="PIRNR" id="PIRNR016661"/>
    </source>
</evidence>
<dbReference type="GO" id="GO:0005886">
    <property type="term" value="C:plasma membrane"/>
    <property type="evidence" value="ECO:0007669"/>
    <property type="project" value="UniProtKB-SubCell"/>
</dbReference>
<comment type="caution">
    <text evidence="4">The sequence shown here is derived from an EMBL/GenBank/DDBJ whole genome shotgun (WGS) entry which is preliminary data.</text>
</comment>
<evidence type="ECO:0000256" key="3">
    <source>
        <dbReference type="SAM" id="Phobius"/>
    </source>
</evidence>